<organism evidence="5 6">
    <name type="scientific">Phellinidium pouzarii</name>
    <dbReference type="NCBI Taxonomy" id="167371"/>
    <lineage>
        <taxon>Eukaryota</taxon>
        <taxon>Fungi</taxon>
        <taxon>Dikarya</taxon>
        <taxon>Basidiomycota</taxon>
        <taxon>Agaricomycotina</taxon>
        <taxon>Agaricomycetes</taxon>
        <taxon>Hymenochaetales</taxon>
        <taxon>Hymenochaetaceae</taxon>
        <taxon>Phellinidium</taxon>
    </lineage>
</organism>
<dbReference type="GO" id="GO:0003924">
    <property type="term" value="F:GTPase activity"/>
    <property type="evidence" value="ECO:0007669"/>
    <property type="project" value="InterPro"/>
</dbReference>
<dbReference type="SMART" id="SM00175">
    <property type="entry name" value="RAB"/>
    <property type="match status" value="1"/>
</dbReference>
<dbReference type="GO" id="GO:0022627">
    <property type="term" value="C:cytosolic small ribosomal subunit"/>
    <property type="evidence" value="ECO:0007669"/>
    <property type="project" value="TreeGrafter"/>
</dbReference>
<dbReference type="PROSITE" id="PS00948">
    <property type="entry name" value="RIBOSOMAL_S7E"/>
    <property type="match status" value="1"/>
</dbReference>
<dbReference type="GO" id="GO:0042274">
    <property type="term" value="P:ribosomal small subunit biogenesis"/>
    <property type="evidence" value="ECO:0007669"/>
    <property type="project" value="TreeGrafter"/>
</dbReference>
<dbReference type="PROSITE" id="PS51421">
    <property type="entry name" value="RAS"/>
    <property type="match status" value="1"/>
</dbReference>
<proteinExistence type="inferred from homology"/>
<dbReference type="AlphaFoldDB" id="A0A4S4L756"/>
<protein>
    <recommendedName>
        <fullName evidence="7">40S ribosomal protein S7</fullName>
    </recommendedName>
</protein>
<dbReference type="Pfam" id="PF01251">
    <property type="entry name" value="Ribosomal_S7e"/>
    <property type="match status" value="1"/>
</dbReference>
<dbReference type="Gene3D" id="3.40.50.300">
    <property type="entry name" value="P-loop containing nucleotide triphosphate hydrolases"/>
    <property type="match status" value="1"/>
</dbReference>
<dbReference type="PROSITE" id="PS51419">
    <property type="entry name" value="RAB"/>
    <property type="match status" value="1"/>
</dbReference>
<keyword evidence="2" id="KW-0689">Ribosomal protein</keyword>
<dbReference type="Pfam" id="PF00071">
    <property type="entry name" value="Ras"/>
    <property type="match status" value="1"/>
</dbReference>
<reference evidence="5 6" key="1">
    <citation type="submission" date="2019-02" db="EMBL/GenBank/DDBJ databases">
        <title>Genome sequencing of the rare red list fungi Phellinidium pouzarii.</title>
        <authorList>
            <person name="Buettner E."/>
            <person name="Kellner H."/>
        </authorList>
    </citation>
    <scope>NUCLEOTIDE SEQUENCE [LARGE SCALE GENOMIC DNA]</scope>
    <source>
        <strain evidence="5 6">DSM 108285</strain>
    </source>
</reference>
<accession>A0A4S4L756</accession>
<keyword evidence="3" id="KW-0687">Ribonucleoprotein</keyword>
<dbReference type="SUPFAM" id="SSF52540">
    <property type="entry name" value="P-loop containing nucleoside triphosphate hydrolases"/>
    <property type="match status" value="1"/>
</dbReference>
<evidence type="ECO:0000256" key="2">
    <source>
        <dbReference type="ARBA" id="ARBA00022980"/>
    </source>
</evidence>
<dbReference type="NCBIfam" id="TIGR00231">
    <property type="entry name" value="small_GTP"/>
    <property type="match status" value="1"/>
</dbReference>
<dbReference type="InterPro" id="IPR000554">
    <property type="entry name" value="Ribosomal_eS7"/>
</dbReference>
<dbReference type="EMBL" id="SGPK01000175">
    <property type="protein sequence ID" value="THH06801.1"/>
    <property type="molecule type" value="Genomic_DNA"/>
</dbReference>
<dbReference type="InterPro" id="IPR001806">
    <property type="entry name" value="Small_GTPase"/>
</dbReference>
<keyword evidence="6" id="KW-1185">Reference proteome</keyword>
<dbReference type="SMART" id="SM00173">
    <property type="entry name" value="RAS"/>
    <property type="match status" value="1"/>
</dbReference>
<feature type="region of interest" description="Disordered" evidence="4">
    <location>
        <begin position="578"/>
        <end position="603"/>
    </location>
</feature>
<dbReference type="OrthoDB" id="26525at2759"/>
<dbReference type="GO" id="GO:0005525">
    <property type="term" value="F:GTP binding"/>
    <property type="evidence" value="ECO:0007669"/>
    <property type="project" value="InterPro"/>
</dbReference>
<evidence type="ECO:0000256" key="4">
    <source>
        <dbReference type="SAM" id="MobiDB-lite"/>
    </source>
</evidence>
<dbReference type="InterPro" id="IPR047861">
    <property type="entry name" value="Ribosomal_eS7_CS"/>
</dbReference>
<dbReference type="GO" id="GO:0006412">
    <property type="term" value="P:translation"/>
    <property type="evidence" value="ECO:0007669"/>
    <property type="project" value="InterPro"/>
</dbReference>
<dbReference type="CDD" id="cd00154">
    <property type="entry name" value="Rab"/>
    <property type="match status" value="1"/>
</dbReference>
<comment type="similarity">
    <text evidence="1">Belongs to the eukaryotic ribosomal protein eS7 family.</text>
</comment>
<dbReference type="PRINTS" id="PR00449">
    <property type="entry name" value="RASTRNSFRMNG"/>
</dbReference>
<dbReference type="PANTHER" id="PTHR11278:SF0">
    <property type="entry name" value="SMALL RIBOSOMAL SUBUNIT PROTEIN ES7"/>
    <property type="match status" value="1"/>
</dbReference>
<evidence type="ECO:0000256" key="1">
    <source>
        <dbReference type="ARBA" id="ARBA00007820"/>
    </source>
</evidence>
<evidence type="ECO:0000256" key="3">
    <source>
        <dbReference type="ARBA" id="ARBA00023274"/>
    </source>
</evidence>
<gene>
    <name evidence="5" type="ORF">EW145_g3836</name>
</gene>
<feature type="compositionally biased region" description="Polar residues" evidence="4">
    <location>
        <begin position="12"/>
        <end position="21"/>
    </location>
</feature>
<dbReference type="Proteomes" id="UP000308199">
    <property type="component" value="Unassembled WGS sequence"/>
</dbReference>
<feature type="region of interest" description="Disordered" evidence="4">
    <location>
        <begin position="1"/>
        <end position="21"/>
    </location>
</feature>
<comment type="caution">
    <text evidence="5">The sequence shown here is derived from an EMBL/GenBank/DDBJ whole genome shotgun (WGS) entry which is preliminary data.</text>
</comment>
<feature type="region of interest" description="Disordered" evidence="4">
    <location>
        <begin position="450"/>
        <end position="476"/>
    </location>
</feature>
<dbReference type="GO" id="GO:0032040">
    <property type="term" value="C:small-subunit processome"/>
    <property type="evidence" value="ECO:0007669"/>
    <property type="project" value="TreeGrafter"/>
</dbReference>
<dbReference type="PANTHER" id="PTHR11278">
    <property type="entry name" value="40S RIBOSOMAL PROTEIN S7"/>
    <property type="match status" value="1"/>
</dbReference>
<evidence type="ECO:0008006" key="7">
    <source>
        <dbReference type="Google" id="ProtNLM"/>
    </source>
</evidence>
<dbReference type="InterPro" id="IPR027417">
    <property type="entry name" value="P-loop_NTPase"/>
</dbReference>
<sequence length="603" mass="67466">MSVQHKILRTANAPTSTPDETETSVAQALIDLENNVPELKAELRPLQISAAREVDVRGGKKAIVIFVPVPQLKAFHKVQARLTRELEKKFAERHVVFVAQRRMLRKPTRTSRVQQKRPRSRTLTSVHEKILEDLVFPTEIVGKRTRVSVDGSKLLKVFLDSKDATSLEYKLDSFSSVYRRLTGKDVVFEFPVTPTDLCFPSILHNVPAAAAHRARCFLTTPMPLSDYAPLDSYGKSRYDYESRSVDAKIVVMGNTGVGKTSLLQRYTQNKFDPKNTTSTTGAFFVTKKVYVDGLKVRLQLWDTAGQERFRSMAPMYYRGANAALLLYDITNASTFDDVRGWLEVGSKADLNRSRQVTPDRVRLSLARWFPPPPPPSPPAPITPHPSTLSYIRPRFTSFTPSRSVPVSSLAPKAMDDNSLSRPSELRRSTTAFPRITADWAFSNGQALSAEPLRRANSSNTTSSSRRQKVTDVNGDPVTRSRFGSYFGLRTGTGGFMDGLDGSSNSVPEEDEIEGCEDDREWGLEKDMSLFEVSSKDDRGVKNLFDTLISAIIQRKDAIERENELKKRDSVMLTSVPTPTWSAQADEEEKALLSRGSPWSCCQT</sequence>
<feature type="region of interest" description="Disordered" evidence="4">
    <location>
        <begin position="400"/>
        <end position="425"/>
    </location>
</feature>
<dbReference type="InterPro" id="IPR005225">
    <property type="entry name" value="Small_GTP-bd"/>
</dbReference>
<dbReference type="GO" id="GO:0006364">
    <property type="term" value="P:rRNA processing"/>
    <property type="evidence" value="ECO:0007669"/>
    <property type="project" value="TreeGrafter"/>
</dbReference>
<name>A0A4S4L756_9AGAM</name>
<dbReference type="GO" id="GO:0030686">
    <property type="term" value="C:90S preribosome"/>
    <property type="evidence" value="ECO:0007669"/>
    <property type="project" value="TreeGrafter"/>
</dbReference>
<dbReference type="SMART" id="SM00174">
    <property type="entry name" value="RHO"/>
    <property type="match status" value="1"/>
</dbReference>
<dbReference type="GO" id="GO:0003735">
    <property type="term" value="F:structural constituent of ribosome"/>
    <property type="evidence" value="ECO:0007669"/>
    <property type="project" value="InterPro"/>
</dbReference>
<evidence type="ECO:0000313" key="6">
    <source>
        <dbReference type="Proteomes" id="UP000308199"/>
    </source>
</evidence>
<evidence type="ECO:0000313" key="5">
    <source>
        <dbReference type="EMBL" id="THH06801.1"/>
    </source>
</evidence>
<dbReference type="FunFam" id="3.40.50.300:FF:001447">
    <property type="entry name" value="Ras-related protein Rab-1B"/>
    <property type="match status" value="1"/>
</dbReference>